<evidence type="ECO:0000313" key="1">
    <source>
        <dbReference type="EMBL" id="KAJ0200146.1"/>
    </source>
</evidence>
<accession>A0A9R1V5S1</accession>
<name>A0A9R1V5S1_LACSA</name>
<sequence>MGVSIDNVFRKKRLSKKLVVGDYTKQYELLRGCVLELHATNTDITIKIHVHSKRVYKTCLKDLLGLDGTFMKDLFPCQVLSSVGLDSNNGIYPLAYETVESKKQLT</sequence>
<comment type="caution">
    <text evidence="1">The sequence shown here is derived from an EMBL/GenBank/DDBJ whole genome shotgun (WGS) entry which is preliminary data.</text>
</comment>
<dbReference type="EMBL" id="NBSK02000006">
    <property type="protein sequence ID" value="KAJ0200146.1"/>
    <property type="molecule type" value="Genomic_DNA"/>
</dbReference>
<dbReference type="PANTHER" id="PTHR31973:SF190">
    <property type="entry name" value="MULE TRANSPOSASE DOMAIN-CONTAINING PROTEIN"/>
    <property type="match status" value="1"/>
</dbReference>
<proteinExistence type="predicted"/>
<evidence type="ECO:0000313" key="2">
    <source>
        <dbReference type="Proteomes" id="UP000235145"/>
    </source>
</evidence>
<dbReference type="AlphaFoldDB" id="A0A9R1V5S1"/>
<gene>
    <name evidence="1" type="ORF">LSAT_V11C600309050</name>
</gene>
<dbReference type="Proteomes" id="UP000235145">
    <property type="component" value="Unassembled WGS sequence"/>
</dbReference>
<keyword evidence="2" id="KW-1185">Reference proteome</keyword>
<dbReference type="PANTHER" id="PTHR31973">
    <property type="entry name" value="POLYPROTEIN, PUTATIVE-RELATED"/>
    <property type="match status" value="1"/>
</dbReference>
<reference evidence="1 2" key="1">
    <citation type="journal article" date="2017" name="Nat. Commun.">
        <title>Genome assembly with in vitro proximity ligation data and whole-genome triplication in lettuce.</title>
        <authorList>
            <person name="Reyes-Chin-Wo S."/>
            <person name="Wang Z."/>
            <person name="Yang X."/>
            <person name="Kozik A."/>
            <person name="Arikit S."/>
            <person name="Song C."/>
            <person name="Xia L."/>
            <person name="Froenicke L."/>
            <person name="Lavelle D.O."/>
            <person name="Truco M.J."/>
            <person name="Xia R."/>
            <person name="Zhu S."/>
            <person name="Xu C."/>
            <person name="Xu H."/>
            <person name="Xu X."/>
            <person name="Cox K."/>
            <person name="Korf I."/>
            <person name="Meyers B.C."/>
            <person name="Michelmore R.W."/>
        </authorList>
    </citation>
    <scope>NUCLEOTIDE SEQUENCE [LARGE SCALE GENOMIC DNA]</scope>
    <source>
        <strain evidence="2">cv. Salinas</strain>
        <tissue evidence="1">Seedlings</tissue>
    </source>
</reference>
<organism evidence="1 2">
    <name type="scientific">Lactuca sativa</name>
    <name type="common">Garden lettuce</name>
    <dbReference type="NCBI Taxonomy" id="4236"/>
    <lineage>
        <taxon>Eukaryota</taxon>
        <taxon>Viridiplantae</taxon>
        <taxon>Streptophyta</taxon>
        <taxon>Embryophyta</taxon>
        <taxon>Tracheophyta</taxon>
        <taxon>Spermatophyta</taxon>
        <taxon>Magnoliopsida</taxon>
        <taxon>eudicotyledons</taxon>
        <taxon>Gunneridae</taxon>
        <taxon>Pentapetalae</taxon>
        <taxon>asterids</taxon>
        <taxon>campanulids</taxon>
        <taxon>Asterales</taxon>
        <taxon>Asteraceae</taxon>
        <taxon>Cichorioideae</taxon>
        <taxon>Cichorieae</taxon>
        <taxon>Lactucinae</taxon>
        <taxon>Lactuca</taxon>
    </lineage>
</organism>
<protein>
    <submittedName>
        <fullName evidence="1">Uncharacterized protein</fullName>
    </submittedName>
</protein>